<keyword evidence="2" id="KW-1185">Reference proteome</keyword>
<gene>
    <name evidence="1" type="ORF">DJ021_16200</name>
</gene>
<dbReference type="Proteomes" id="UP000249842">
    <property type="component" value="Unassembled WGS sequence"/>
</dbReference>
<dbReference type="EMBL" id="QFYP01000001">
    <property type="protein sequence ID" value="RAK61233.1"/>
    <property type="molecule type" value="Genomic_DNA"/>
</dbReference>
<reference evidence="2" key="1">
    <citation type="submission" date="2018-05" db="EMBL/GenBank/DDBJ databases">
        <authorList>
            <person name="Li X."/>
        </authorList>
    </citation>
    <scope>NUCLEOTIDE SEQUENCE [LARGE SCALE GENOMIC DNA]</scope>
    <source>
        <strain evidence="2">HKS-05</strain>
    </source>
</reference>
<dbReference type="Pfam" id="PF02620">
    <property type="entry name" value="YceD"/>
    <property type="match status" value="1"/>
</dbReference>
<dbReference type="OrthoDB" id="8443793at2"/>
<evidence type="ECO:0000313" key="2">
    <source>
        <dbReference type="Proteomes" id="UP000249842"/>
    </source>
</evidence>
<accession>A0A328B215</accession>
<dbReference type="AlphaFoldDB" id="A0A328B215"/>
<organism evidence="1 2">
    <name type="scientific">Phenylobacterium hankyongense</name>
    <dbReference type="NCBI Taxonomy" id="1813876"/>
    <lineage>
        <taxon>Bacteria</taxon>
        <taxon>Pseudomonadati</taxon>
        <taxon>Pseudomonadota</taxon>
        <taxon>Alphaproteobacteria</taxon>
        <taxon>Caulobacterales</taxon>
        <taxon>Caulobacteraceae</taxon>
        <taxon>Phenylobacterium</taxon>
    </lineage>
</organism>
<dbReference type="InterPro" id="IPR003772">
    <property type="entry name" value="YceD"/>
</dbReference>
<comment type="caution">
    <text evidence="1">The sequence shown here is derived from an EMBL/GenBank/DDBJ whole genome shotgun (WGS) entry which is preliminary data.</text>
</comment>
<protein>
    <submittedName>
        <fullName evidence="1">DUF177 domain-containing protein</fullName>
    </submittedName>
</protein>
<name>A0A328B215_9CAUL</name>
<evidence type="ECO:0000313" key="1">
    <source>
        <dbReference type="EMBL" id="RAK61233.1"/>
    </source>
</evidence>
<sequence>MSDGWPKPVKLHELGRGPVRLRLEPDAEARARIARELDLIGLPALSAELTVNPWFDGAEITGRFQAVVEQTCSVSLDPFEQPLAGQVEVRVVPRGSPHAISDEMTEVEFDLESPDPPDVLDIDEIDVGAYLVEALALEIDPFPRKPGVEFDYAPPTEEVSPFAVLKGLKDSKP</sequence>
<dbReference type="RefSeq" id="WP_111458525.1">
    <property type="nucleotide sequence ID" value="NZ_QFYP01000001.1"/>
</dbReference>
<proteinExistence type="predicted"/>